<dbReference type="Gene3D" id="3.40.50.300">
    <property type="entry name" value="P-loop containing nucleotide triphosphate hydrolases"/>
    <property type="match status" value="1"/>
</dbReference>
<organism evidence="5">
    <name type="scientific">mine drainage metagenome</name>
    <dbReference type="NCBI Taxonomy" id="410659"/>
    <lineage>
        <taxon>unclassified sequences</taxon>
        <taxon>metagenomes</taxon>
        <taxon>ecological metagenomes</taxon>
    </lineage>
</organism>
<dbReference type="PANTHER" id="PTHR45772">
    <property type="entry name" value="CONSERVED COMPONENT OF ABC TRANSPORTER FOR NATURAL AMINO ACIDS-RELATED"/>
    <property type="match status" value="1"/>
</dbReference>
<protein>
    <submittedName>
        <fullName evidence="5">Branched-chain amino acid ABC transporter, ATP-binding protein</fullName>
    </submittedName>
</protein>
<reference evidence="5" key="1">
    <citation type="submission" date="2013-08" db="EMBL/GenBank/DDBJ databases">
        <authorList>
            <person name="Mendez C."/>
            <person name="Richter M."/>
            <person name="Ferrer M."/>
            <person name="Sanchez J."/>
        </authorList>
    </citation>
    <scope>NUCLEOTIDE SEQUENCE</scope>
</reference>
<dbReference type="InterPro" id="IPR027417">
    <property type="entry name" value="P-loop_NTPase"/>
</dbReference>
<dbReference type="InterPro" id="IPR051120">
    <property type="entry name" value="ABC_AA/LPS_Transport"/>
</dbReference>
<dbReference type="PANTHER" id="PTHR45772:SF9">
    <property type="entry name" value="CONSERVED COMPONENT OF ABC TRANSPORTER FOR NATURAL AMINO ACIDS"/>
    <property type="match status" value="1"/>
</dbReference>
<evidence type="ECO:0000313" key="5">
    <source>
        <dbReference type="EMBL" id="EQD42659.1"/>
    </source>
</evidence>
<evidence type="ECO:0000256" key="1">
    <source>
        <dbReference type="ARBA" id="ARBA00022448"/>
    </source>
</evidence>
<accession>T1APM0</accession>
<dbReference type="GO" id="GO:0005524">
    <property type="term" value="F:ATP binding"/>
    <property type="evidence" value="ECO:0007669"/>
    <property type="project" value="UniProtKB-KW"/>
</dbReference>
<gene>
    <name evidence="5" type="ORF">B1A_15852</name>
</gene>
<dbReference type="Pfam" id="PF00005">
    <property type="entry name" value="ABC_tran"/>
    <property type="match status" value="1"/>
</dbReference>
<evidence type="ECO:0000259" key="4">
    <source>
        <dbReference type="PROSITE" id="PS50893"/>
    </source>
</evidence>
<evidence type="ECO:0000256" key="3">
    <source>
        <dbReference type="ARBA" id="ARBA00022840"/>
    </source>
</evidence>
<evidence type="ECO:0000256" key="2">
    <source>
        <dbReference type="ARBA" id="ARBA00022741"/>
    </source>
</evidence>
<dbReference type="PROSITE" id="PS50893">
    <property type="entry name" value="ABC_TRANSPORTER_2"/>
    <property type="match status" value="1"/>
</dbReference>
<dbReference type="InterPro" id="IPR003439">
    <property type="entry name" value="ABC_transporter-like_ATP-bd"/>
</dbReference>
<dbReference type="SUPFAM" id="SSF52540">
    <property type="entry name" value="P-loop containing nucleoside triphosphate hydrolases"/>
    <property type="match status" value="1"/>
</dbReference>
<comment type="caution">
    <text evidence="5">The sequence shown here is derived from an EMBL/GenBank/DDBJ whole genome shotgun (WGS) entry which is preliminary data.</text>
</comment>
<name>T1APM0_9ZZZZ</name>
<feature type="non-terminal residue" evidence="5">
    <location>
        <position position="1"/>
    </location>
</feature>
<feature type="domain" description="ABC transporter" evidence="4">
    <location>
        <begin position="1"/>
        <end position="177"/>
    </location>
</feature>
<sequence length="181" mass="19749">PAHGHITLEGLNITGKRPHDIARAGINRTFQIPKPFRDLSVYENVAVSSIHSKNRTSIPEILRKVNLADCANYPIEKLTASQQKRLDLARALALDPKVIFVDELAAGLTPTELTEVAEMLANFRQNGIALIVVEHLMGFLEQVVDSVFVLSAGKGIFSGSLRDALSDEEVKRVFLGGAHDA</sequence>
<dbReference type="EMBL" id="AUZX01011638">
    <property type="protein sequence ID" value="EQD42659.1"/>
    <property type="molecule type" value="Genomic_DNA"/>
</dbReference>
<keyword evidence="2" id="KW-0547">Nucleotide-binding</keyword>
<keyword evidence="1" id="KW-0813">Transport</keyword>
<dbReference type="GO" id="GO:0016887">
    <property type="term" value="F:ATP hydrolysis activity"/>
    <property type="evidence" value="ECO:0007669"/>
    <property type="project" value="InterPro"/>
</dbReference>
<proteinExistence type="predicted"/>
<dbReference type="GO" id="GO:0005886">
    <property type="term" value="C:plasma membrane"/>
    <property type="evidence" value="ECO:0007669"/>
    <property type="project" value="TreeGrafter"/>
</dbReference>
<keyword evidence="3 5" id="KW-0067">ATP-binding</keyword>
<dbReference type="AlphaFoldDB" id="T1APM0"/>
<reference evidence="5" key="2">
    <citation type="journal article" date="2014" name="ISME J.">
        <title>Microbial stratification in low pH oxic and suboxic macroscopic growths along an acid mine drainage.</title>
        <authorList>
            <person name="Mendez-Garcia C."/>
            <person name="Mesa V."/>
            <person name="Sprenger R.R."/>
            <person name="Richter M."/>
            <person name="Diez M.S."/>
            <person name="Solano J."/>
            <person name="Bargiela R."/>
            <person name="Golyshina O.V."/>
            <person name="Manteca A."/>
            <person name="Ramos J.L."/>
            <person name="Gallego J.R."/>
            <person name="Llorente I."/>
            <person name="Martins Dos Santos V.A."/>
            <person name="Jensen O.N."/>
            <person name="Pelaez A.I."/>
            <person name="Sanchez J."/>
            <person name="Ferrer M."/>
        </authorList>
    </citation>
    <scope>NUCLEOTIDE SEQUENCE</scope>
</reference>